<gene>
    <name evidence="1" type="ORF">NHG85_10885</name>
</gene>
<evidence type="ECO:0000313" key="2">
    <source>
        <dbReference type="Proteomes" id="UP001139477"/>
    </source>
</evidence>
<dbReference type="AlphaFoldDB" id="A0A9X2FQ19"/>
<comment type="caution">
    <text evidence="1">The sequence shown here is derived from an EMBL/GenBank/DDBJ whole genome shotgun (WGS) entry which is preliminary data.</text>
</comment>
<sequence>MVDMPDIDEFPSLLEMIADHMTRHAQNEARFCQMIGIRTPRAVRAFFERLATNDMIHMKHHRRQLAGALDLPIEIVDAAIEHSAERLAAEREAAWRAAFLPHAVLVTQNRRPSQIVIAAMAGAEKKMSIELPASLPKLSWPKHVVRQLPEGVPGFGFVTGFVINYSPDQAVRFDLDGQPLAALPAAYRPVKFRLSRQAQELRKMVDD</sequence>
<accession>A0A9X2FQ19</accession>
<reference evidence="1" key="1">
    <citation type="submission" date="2022-06" db="EMBL/GenBank/DDBJ databases">
        <title>Limimaricola sediminis sp. nov., isolated from an intertidal sediment.</title>
        <authorList>
            <person name="Shao X."/>
        </authorList>
    </citation>
    <scope>NUCLEOTIDE SEQUENCE</scope>
    <source>
        <strain evidence="1">ASW11-118</strain>
    </source>
</reference>
<keyword evidence="2" id="KW-1185">Reference proteome</keyword>
<protein>
    <submittedName>
        <fullName evidence="1">Uncharacterized protein</fullName>
    </submittedName>
</protein>
<organism evidence="1 2">
    <name type="scientific">Limimaricola litoreus</name>
    <dbReference type="NCBI Taxonomy" id="2955316"/>
    <lineage>
        <taxon>Bacteria</taxon>
        <taxon>Pseudomonadati</taxon>
        <taxon>Pseudomonadota</taxon>
        <taxon>Alphaproteobacteria</taxon>
        <taxon>Rhodobacterales</taxon>
        <taxon>Paracoccaceae</taxon>
        <taxon>Limimaricola</taxon>
    </lineage>
</organism>
<dbReference type="EMBL" id="JAMYXC010000161">
    <property type="protein sequence ID" value="MCP1169022.1"/>
    <property type="molecule type" value="Genomic_DNA"/>
</dbReference>
<dbReference type="Proteomes" id="UP001139477">
    <property type="component" value="Unassembled WGS sequence"/>
</dbReference>
<name>A0A9X2FQ19_9RHOB</name>
<evidence type="ECO:0000313" key="1">
    <source>
        <dbReference type="EMBL" id="MCP1169022.1"/>
    </source>
</evidence>
<proteinExistence type="predicted"/>
<dbReference type="RefSeq" id="WP_253332304.1">
    <property type="nucleotide sequence ID" value="NZ_JAMYXC010000161.1"/>
</dbReference>